<dbReference type="EMBL" id="JANJYI010000002">
    <property type="protein sequence ID" value="KAK2659917.1"/>
    <property type="molecule type" value="Genomic_DNA"/>
</dbReference>
<protein>
    <submittedName>
        <fullName evidence="2">Uncharacterized protein</fullName>
    </submittedName>
</protein>
<dbReference type="Proteomes" id="UP001280121">
    <property type="component" value="Unassembled WGS sequence"/>
</dbReference>
<proteinExistence type="predicted"/>
<sequence length="211" mass="23653">MDWVVALEGWVPMETKIIIAQHVKKSLATDSCVSVSGLSTRIADLPMSFWVFSESLQRRELAEVEMMNSREALQCEADKRRIEMEDELIQILVQTHVTIHPAARSPEEGCPASSDGVFLSRSQKQSRREKKNPYLCRHRRLLGSTSSSPLSGRDLRCHLLTSTSSSPPPSCLHVIVTASVLPPRHRLPRSCVREDEVWCLGSGKSENLMFG</sequence>
<organism evidence="2 3">
    <name type="scientific">Dipteronia dyeriana</name>
    <dbReference type="NCBI Taxonomy" id="168575"/>
    <lineage>
        <taxon>Eukaryota</taxon>
        <taxon>Viridiplantae</taxon>
        <taxon>Streptophyta</taxon>
        <taxon>Embryophyta</taxon>
        <taxon>Tracheophyta</taxon>
        <taxon>Spermatophyta</taxon>
        <taxon>Magnoliopsida</taxon>
        <taxon>eudicotyledons</taxon>
        <taxon>Gunneridae</taxon>
        <taxon>Pentapetalae</taxon>
        <taxon>rosids</taxon>
        <taxon>malvids</taxon>
        <taxon>Sapindales</taxon>
        <taxon>Sapindaceae</taxon>
        <taxon>Hippocastanoideae</taxon>
        <taxon>Acereae</taxon>
        <taxon>Dipteronia</taxon>
    </lineage>
</organism>
<evidence type="ECO:0000256" key="1">
    <source>
        <dbReference type="SAM" id="MobiDB-lite"/>
    </source>
</evidence>
<evidence type="ECO:0000313" key="2">
    <source>
        <dbReference type="EMBL" id="KAK2659917.1"/>
    </source>
</evidence>
<accession>A0AAD9XID6</accession>
<evidence type="ECO:0000313" key="3">
    <source>
        <dbReference type="Proteomes" id="UP001280121"/>
    </source>
</evidence>
<reference evidence="2" key="1">
    <citation type="journal article" date="2023" name="Plant J.">
        <title>Genome sequences and population genomics provide insights into the demographic history, inbreeding, and mutation load of two 'living fossil' tree species of Dipteronia.</title>
        <authorList>
            <person name="Feng Y."/>
            <person name="Comes H.P."/>
            <person name="Chen J."/>
            <person name="Zhu S."/>
            <person name="Lu R."/>
            <person name="Zhang X."/>
            <person name="Li P."/>
            <person name="Qiu J."/>
            <person name="Olsen K.M."/>
            <person name="Qiu Y."/>
        </authorList>
    </citation>
    <scope>NUCLEOTIDE SEQUENCE</scope>
    <source>
        <strain evidence="2">KIB01</strain>
    </source>
</reference>
<feature type="region of interest" description="Disordered" evidence="1">
    <location>
        <begin position="103"/>
        <end position="131"/>
    </location>
</feature>
<comment type="caution">
    <text evidence="2">The sequence shown here is derived from an EMBL/GenBank/DDBJ whole genome shotgun (WGS) entry which is preliminary data.</text>
</comment>
<dbReference type="AlphaFoldDB" id="A0AAD9XID6"/>
<name>A0AAD9XID6_9ROSI</name>
<keyword evidence="3" id="KW-1185">Reference proteome</keyword>
<gene>
    <name evidence="2" type="ORF">Ddye_006450</name>
</gene>